<evidence type="ECO:0000256" key="1">
    <source>
        <dbReference type="SAM" id="MobiDB-lite"/>
    </source>
</evidence>
<comment type="caution">
    <text evidence="2">The sequence shown here is derived from an EMBL/GenBank/DDBJ whole genome shotgun (WGS) entry which is preliminary data.</text>
</comment>
<proteinExistence type="predicted"/>
<accession>A0A8J6XD99</accession>
<reference evidence="2" key="1">
    <citation type="submission" date="2020-09" db="EMBL/GenBank/DDBJ databases">
        <title>Iningainema tapete sp. nov. (Scytonemataceae, Cyanobacteria) from greenhouses in central Florida (USA) produces two types of nodularin with biosynthetic potential for microcystin-LR and anabaenopeptins.</title>
        <authorList>
            <person name="Berthold D.E."/>
            <person name="Lefler F.W."/>
            <person name="Huang I.-S."/>
            <person name="Abdulla H."/>
            <person name="Zimba P.V."/>
            <person name="Laughinghouse H.D. IV."/>
        </authorList>
    </citation>
    <scope>NUCLEOTIDE SEQUENCE</scope>
    <source>
        <strain evidence="2">BLCCT55</strain>
    </source>
</reference>
<evidence type="ECO:0000313" key="3">
    <source>
        <dbReference type="Proteomes" id="UP000629098"/>
    </source>
</evidence>
<dbReference type="AlphaFoldDB" id="A0A8J6XD99"/>
<gene>
    <name evidence="2" type="ORF">ICL16_03370</name>
</gene>
<feature type="compositionally biased region" description="Basic and acidic residues" evidence="1">
    <location>
        <begin position="47"/>
        <end position="64"/>
    </location>
</feature>
<organism evidence="2 3">
    <name type="scientific">Iningainema tapete BLCC-T55</name>
    <dbReference type="NCBI Taxonomy" id="2748662"/>
    <lineage>
        <taxon>Bacteria</taxon>
        <taxon>Bacillati</taxon>
        <taxon>Cyanobacteriota</taxon>
        <taxon>Cyanophyceae</taxon>
        <taxon>Nostocales</taxon>
        <taxon>Scytonemataceae</taxon>
        <taxon>Iningainema tapete</taxon>
    </lineage>
</organism>
<sequence length="64" mass="6951">MLNQDPVLLYSPDGKTRRIPLVDAPGWIKAGWSTSPIPLKPVTTKPKAKDAPETADASKKPDQI</sequence>
<feature type="region of interest" description="Disordered" evidence="1">
    <location>
        <begin position="33"/>
        <end position="64"/>
    </location>
</feature>
<dbReference type="EMBL" id="JACXAE010000013">
    <property type="protein sequence ID" value="MBD2771188.1"/>
    <property type="molecule type" value="Genomic_DNA"/>
</dbReference>
<dbReference type="Proteomes" id="UP000629098">
    <property type="component" value="Unassembled WGS sequence"/>
</dbReference>
<protein>
    <submittedName>
        <fullName evidence="2">Uncharacterized protein</fullName>
    </submittedName>
</protein>
<dbReference type="RefSeq" id="WP_190825478.1">
    <property type="nucleotide sequence ID" value="NZ_CAWPPI010000013.1"/>
</dbReference>
<keyword evidence="3" id="KW-1185">Reference proteome</keyword>
<evidence type="ECO:0000313" key="2">
    <source>
        <dbReference type="EMBL" id="MBD2771188.1"/>
    </source>
</evidence>
<name>A0A8J6XD99_9CYAN</name>